<keyword evidence="1" id="KW-0677">Repeat</keyword>
<gene>
    <name evidence="6" type="ORF">H0G86_004463</name>
</gene>
<dbReference type="AlphaFoldDB" id="A0A8G0PHY8"/>
<evidence type="ECO:0000313" key="6">
    <source>
        <dbReference type="EMBL" id="QYS97233.1"/>
    </source>
</evidence>
<dbReference type="PANTHER" id="PTHR10039">
    <property type="entry name" value="AMELOGENIN"/>
    <property type="match status" value="1"/>
</dbReference>
<dbReference type="Pfam" id="PF17100">
    <property type="entry name" value="NACHT_N"/>
    <property type="match status" value="1"/>
</dbReference>
<dbReference type="InterPro" id="IPR056884">
    <property type="entry name" value="NPHP3-like_N"/>
</dbReference>
<dbReference type="EMBL" id="CP075865">
    <property type="protein sequence ID" value="QYS97233.1"/>
    <property type="molecule type" value="Genomic_DNA"/>
</dbReference>
<feature type="domain" description="NWD NACHT-NTPase N-terminal" evidence="3">
    <location>
        <begin position="53"/>
        <end position="257"/>
    </location>
</feature>
<name>A0A8G0PHY8_9HYPO</name>
<dbReference type="Pfam" id="PF24883">
    <property type="entry name" value="NPHP3_N"/>
    <property type="match status" value="1"/>
</dbReference>
<feature type="domain" description="GPI inositol-deacylase winged helix" evidence="4">
    <location>
        <begin position="623"/>
        <end position="715"/>
    </location>
</feature>
<dbReference type="InterPro" id="IPR054471">
    <property type="entry name" value="GPIID_WHD"/>
</dbReference>
<evidence type="ECO:0000256" key="2">
    <source>
        <dbReference type="SAM" id="MobiDB-lite"/>
    </source>
</evidence>
<keyword evidence="7" id="KW-1185">Reference proteome</keyword>
<dbReference type="Gene3D" id="3.40.50.300">
    <property type="entry name" value="P-loop containing nucleotide triphosphate hydrolases"/>
    <property type="match status" value="1"/>
</dbReference>
<evidence type="ECO:0000256" key="1">
    <source>
        <dbReference type="ARBA" id="ARBA00022737"/>
    </source>
</evidence>
<organism evidence="6 7">
    <name type="scientific">Trichoderma simmonsii</name>
    <dbReference type="NCBI Taxonomy" id="1491479"/>
    <lineage>
        <taxon>Eukaryota</taxon>
        <taxon>Fungi</taxon>
        <taxon>Dikarya</taxon>
        <taxon>Ascomycota</taxon>
        <taxon>Pezizomycotina</taxon>
        <taxon>Sordariomycetes</taxon>
        <taxon>Hypocreomycetidae</taxon>
        <taxon>Hypocreales</taxon>
        <taxon>Hypocreaceae</taxon>
        <taxon>Trichoderma</taxon>
    </lineage>
</organism>
<dbReference type="InterPro" id="IPR055530">
    <property type="entry name" value="DUF7104"/>
</dbReference>
<evidence type="ECO:0000259" key="5">
    <source>
        <dbReference type="Pfam" id="PF24883"/>
    </source>
</evidence>
<feature type="domain" description="Nephrocystin 3-like N-terminal" evidence="5">
    <location>
        <begin position="335"/>
        <end position="515"/>
    </location>
</feature>
<reference evidence="6 7" key="1">
    <citation type="journal article" date="2021" name="BMC Genomics">
        <title>Telomere-to-telomere genome assembly of asparaginase-producing Trichoderma simmonsii.</title>
        <authorList>
            <person name="Chung D."/>
            <person name="Kwon Y.M."/>
            <person name="Yang Y."/>
        </authorList>
    </citation>
    <scope>NUCLEOTIDE SEQUENCE [LARGE SCALE GENOMIC DNA]</scope>
    <source>
        <strain evidence="6 7">GH-Sj1</strain>
    </source>
</reference>
<proteinExistence type="predicted"/>
<accession>A0A8G0PHY8</accession>
<protein>
    <submittedName>
        <fullName evidence="6">NACHT_N domain-containing protein</fullName>
    </submittedName>
</protein>
<sequence length="1101" mass="124985">MPIFSKFKNRILKRDSDVPSAPAPVPANKDPSPALPNVTATSTADDLSDEGNELWARAYTLAKEREKQLIEDYERHITSLEGVSVDGKSFSAPHDVKAHVNQLLEIRQRKEIQVSIMGHDITMREQIEKLAKFLLWSDAIVKSAVSAQPYAALAWSGVSLFLPLLVCGAKYNEGMLDGFGSISDMQMFWKSYEETYIRQPDMKSYQTLKDLLAKLYSFIIEYQARVICHLSNAQLSRAWNSMMGPDDWDNVIKPAKELHDMCLCLVDRVHKDVIQTKMDSQLQEIQKSRIVQEEMLQVIKEDREDEKERKLLSDLAATSGDYERYKNINPERVPGTCMWFLTDERFLTWRDKKSGDLLWVSAGPGCGKSVLSKSLIEERHLSPDTTVTITSSTITVSQSIICYFFFKDGGEGKMDSAQALCAILHQLFIHTPQLMAHALASHKKHSQDLMRRTDELWRIFLDCVDSSPVPIICLLDALDECEEESRTSLTKKLCDLYLNTNSSAPPRLRFLITSRPYETFKMSFDRLTTSPAYLHFDGDDKSGQIGQETNLVIDVRVDYITSSFTTEDRNKISQRLKDMESRTYLWLHLTLEIIERNMSAYSRRLDMEEFLSKLPSTVSDAYEKILSRSQDDKKVEALLQIVLAAERPLTLDEANYALTLALGDDFSSHEKLQENLWPQDRFKTTPGNLCGLFISIHDSKLYLIHQTAREFLLDTNPSGAWRGRLNLSRSHGTLAKACMSYLLMLDAQFENTTKLKEKYPFSSYAASSWFLHFQSQDAGSTDTSRKLARSLCDISAPQTRNWLEGCDSYTFSDIHALLQRSIDLWLAVVFNLPSVVSDMMTHEHPDVNANDVLHPAISKRNYKMIEILLSPNSGVRIGKYHISRAARKTPKIFALLLDKWNGEVKIDERTLMGALSNYHNGAAILDLIFTKCPNEVSITKELLEYTIRNGSAETLLLLLNKRGSQEEITEDVVLATVRVRSGTEMISALLEHYGHKITFTESLMIAAMQRTSFQWLDIVLAKRGNDIKITEGIFETIVGRKFYATGLTILLLREHGHEFKITRGMLETASAIGSVSDDVMALLEDRYHRQMGVPGDSDTFA</sequence>
<dbReference type="InterPro" id="IPR027417">
    <property type="entry name" value="P-loop_NTPase"/>
</dbReference>
<evidence type="ECO:0000259" key="4">
    <source>
        <dbReference type="Pfam" id="PF22939"/>
    </source>
</evidence>
<dbReference type="Pfam" id="PF22939">
    <property type="entry name" value="WHD_GPIID"/>
    <property type="match status" value="1"/>
</dbReference>
<evidence type="ECO:0000259" key="3">
    <source>
        <dbReference type="Pfam" id="PF17100"/>
    </source>
</evidence>
<dbReference type="Pfam" id="PF23397">
    <property type="entry name" value="DUF7104"/>
    <property type="match status" value="1"/>
</dbReference>
<evidence type="ECO:0000313" key="7">
    <source>
        <dbReference type="Proteomes" id="UP000826661"/>
    </source>
</evidence>
<dbReference type="PANTHER" id="PTHR10039:SF14">
    <property type="entry name" value="NACHT DOMAIN-CONTAINING PROTEIN"/>
    <property type="match status" value="1"/>
</dbReference>
<dbReference type="InterPro" id="IPR031359">
    <property type="entry name" value="NACHT_N"/>
</dbReference>
<dbReference type="Proteomes" id="UP000826661">
    <property type="component" value="Chromosome II"/>
</dbReference>
<feature type="region of interest" description="Disordered" evidence="2">
    <location>
        <begin position="15"/>
        <end position="47"/>
    </location>
</feature>